<feature type="region of interest" description="Disordered" evidence="1">
    <location>
        <begin position="62"/>
        <end position="87"/>
    </location>
</feature>
<feature type="compositionally biased region" description="Low complexity" evidence="1">
    <location>
        <begin position="66"/>
        <end position="80"/>
    </location>
</feature>
<keyword evidence="3" id="KW-1185">Reference proteome</keyword>
<protein>
    <submittedName>
        <fullName evidence="2">Uncharacterized protein</fullName>
    </submittedName>
</protein>
<name>A0ABR8E5T4_9NOSO</name>
<evidence type="ECO:0000313" key="3">
    <source>
        <dbReference type="Proteomes" id="UP000623440"/>
    </source>
</evidence>
<reference evidence="2 3" key="1">
    <citation type="journal article" date="2020" name="ISME J.">
        <title>Comparative genomics reveals insights into cyanobacterial evolution and habitat adaptation.</title>
        <authorList>
            <person name="Chen M.Y."/>
            <person name="Teng W.K."/>
            <person name="Zhao L."/>
            <person name="Hu C.X."/>
            <person name="Zhou Y.K."/>
            <person name="Han B.P."/>
            <person name="Song L.R."/>
            <person name="Shu W.S."/>
        </authorList>
    </citation>
    <scope>NUCLEOTIDE SEQUENCE [LARGE SCALE GENOMIC DNA]</scope>
    <source>
        <strain evidence="2 3">FACHB-838</strain>
    </source>
</reference>
<proteinExistence type="predicted"/>
<evidence type="ECO:0000256" key="1">
    <source>
        <dbReference type="SAM" id="MobiDB-lite"/>
    </source>
</evidence>
<feature type="non-terminal residue" evidence="2">
    <location>
        <position position="1"/>
    </location>
</feature>
<accession>A0ABR8E5T4</accession>
<sequence length="87" mass="10212">VYEGMAYQLNLLMREGMQRLTVWRKSDNQSAFSAYKVEEEEGYKVIHNHLSPQEIQKLINFDTRVQQQQSPSQQQQNEQSPDGPELD</sequence>
<dbReference type="EMBL" id="JACJSI010000347">
    <property type="protein sequence ID" value="MBD2535875.1"/>
    <property type="molecule type" value="Genomic_DNA"/>
</dbReference>
<comment type="caution">
    <text evidence="2">The sequence shown here is derived from an EMBL/GenBank/DDBJ whole genome shotgun (WGS) entry which is preliminary data.</text>
</comment>
<gene>
    <name evidence="2" type="ORF">H6G97_43705</name>
</gene>
<organism evidence="2 3">
    <name type="scientific">Nostoc flagelliforme FACHB-838</name>
    <dbReference type="NCBI Taxonomy" id="2692904"/>
    <lineage>
        <taxon>Bacteria</taxon>
        <taxon>Bacillati</taxon>
        <taxon>Cyanobacteriota</taxon>
        <taxon>Cyanophyceae</taxon>
        <taxon>Nostocales</taxon>
        <taxon>Nostocaceae</taxon>
        <taxon>Nostoc</taxon>
    </lineage>
</organism>
<evidence type="ECO:0000313" key="2">
    <source>
        <dbReference type="EMBL" id="MBD2535875.1"/>
    </source>
</evidence>
<dbReference type="Proteomes" id="UP000623440">
    <property type="component" value="Unassembled WGS sequence"/>
</dbReference>